<feature type="region of interest" description="Disordered" evidence="1">
    <location>
        <begin position="21"/>
        <end position="48"/>
    </location>
</feature>
<reference evidence="2 3" key="1">
    <citation type="journal article" date="2018" name="Evol. Lett.">
        <title>Horizontal gene cluster transfer increased hallucinogenic mushroom diversity.</title>
        <authorList>
            <person name="Reynolds H.T."/>
            <person name="Vijayakumar V."/>
            <person name="Gluck-Thaler E."/>
            <person name="Korotkin H.B."/>
            <person name="Matheny P.B."/>
            <person name="Slot J.C."/>
        </authorList>
    </citation>
    <scope>NUCLEOTIDE SEQUENCE [LARGE SCALE GENOMIC DNA]</scope>
    <source>
        <strain evidence="2 3">2631</strain>
    </source>
</reference>
<sequence>MVKVPCHCTFYKCGGKDIDPRTQKAHSLRDRTAQEHQHAGAPSQSALAQKAVDTAEDVIQNQLDTIIQHLATTKLSNSPKADSSLDIVHNLSPSLYQPTEDSSVRIARVHRVLERLSEIEFSASTLHAEVATKLHHSQRLPFLRAPLFPTLHAEVATKLHHSQRLPFLRAPLFPLAKSIDNCRHLESDLTKITCKSPAVTAAKDAVRKQVDVIKRMLQSAKEDWEKAQEVVQHPKKSSIEYSNGN</sequence>
<name>A0A409WYI3_PSICY</name>
<dbReference type="InParanoid" id="A0A409WYI3"/>
<dbReference type="AlphaFoldDB" id="A0A409WYI3"/>
<organism evidence="2 3">
    <name type="scientific">Psilocybe cyanescens</name>
    <dbReference type="NCBI Taxonomy" id="93625"/>
    <lineage>
        <taxon>Eukaryota</taxon>
        <taxon>Fungi</taxon>
        <taxon>Dikarya</taxon>
        <taxon>Basidiomycota</taxon>
        <taxon>Agaricomycotina</taxon>
        <taxon>Agaricomycetes</taxon>
        <taxon>Agaricomycetidae</taxon>
        <taxon>Agaricales</taxon>
        <taxon>Agaricineae</taxon>
        <taxon>Strophariaceae</taxon>
        <taxon>Psilocybe</taxon>
    </lineage>
</organism>
<feature type="region of interest" description="Disordered" evidence="1">
    <location>
        <begin position="225"/>
        <end position="245"/>
    </location>
</feature>
<dbReference type="OrthoDB" id="10533477at2759"/>
<evidence type="ECO:0000313" key="3">
    <source>
        <dbReference type="Proteomes" id="UP000283269"/>
    </source>
</evidence>
<evidence type="ECO:0000256" key="1">
    <source>
        <dbReference type="SAM" id="MobiDB-lite"/>
    </source>
</evidence>
<evidence type="ECO:0000313" key="2">
    <source>
        <dbReference type="EMBL" id="PPQ83570.1"/>
    </source>
</evidence>
<keyword evidence="3" id="KW-1185">Reference proteome</keyword>
<protein>
    <submittedName>
        <fullName evidence="2">Uncharacterized protein</fullName>
    </submittedName>
</protein>
<proteinExistence type="predicted"/>
<dbReference type="Proteomes" id="UP000283269">
    <property type="component" value="Unassembled WGS sequence"/>
</dbReference>
<gene>
    <name evidence="2" type="ORF">CVT25_006789</name>
</gene>
<feature type="compositionally biased region" description="Basic and acidic residues" evidence="1">
    <location>
        <begin position="21"/>
        <end position="38"/>
    </location>
</feature>
<accession>A0A409WYI3</accession>
<dbReference type="EMBL" id="NHYD01003003">
    <property type="protein sequence ID" value="PPQ83570.1"/>
    <property type="molecule type" value="Genomic_DNA"/>
</dbReference>
<comment type="caution">
    <text evidence="2">The sequence shown here is derived from an EMBL/GenBank/DDBJ whole genome shotgun (WGS) entry which is preliminary data.</text>
</comment>